<evidence type="ECO:0000313" key="4">
    <source>
        <dbReference type="Proteomes" id="UP000705379"/>
    </source>
</evidence>
<dbReference type="Proteomes" id="UP000705379">
    <property type="component" value="Unassembled WGS sequence"/>
</dbReference>
<sequence length="189" mass="20754">MPSGLAALMARAGDQKRGKPPVEKWNPPFCGDLDIRIASDGSWSYMSSPIAREALVKLFASVLRKDEDGRHYLVTPVEKIGIQVEDVPFLGVELHVEGSGQQQKLVVRTNVGDVVTVDADHPIRFDADPANGGLKPYVLVRGRLEARLARPLLYELAEFFDESDSGELGLWSSGDFFPLAPEFLSETTT</sequence>
<comment type="caution">
    <text evidence="3">The sequence shown here is derived from an EMBL/GenBank/DDBJ whole genome shotgun (WGS) entry which is preliminary data.</text>
</comment>
<evidence type="ECO:0000313" key="3">
    <source>
        <dbReference type="EMBL" id="MBS8260565.1"/>
    </source>
</evidence>
<dbReference type="InterPro" id="IPR010707">
    <property type="entry name" value="DUF1285"/>
</dbReference>
<feature type="domain" description="DUF1285" evidence="1">
    <location>
        <begin position="20"/>
        <end position="87"/>
    </location>
</feature>
<evidence type="ECO:0000259" key="1">
    <source>
        <dbReference type="Pfam" id="PF06938"/>
    </source>
</evidence>
<dbReference type="Gene3D" id="3.10.540.10">
    <property type="entry name" value="duf1285 like domain"/>
    <property type="match status" value="1"/>
</dbReference>
<dbReference type="InterPro" id="IPR048341">
    <property type="entry name" value="DUF1285_N"/>
</dbReference>
<dbReference type="EMBL" id="QTKU01000002">
    <property type="protein sequence ID" value="MBS8260565.1"/>
    <property type="molecule type" value="Genomic_DNA"/>
</dbReference>
<accession>A0A944CBY4</accession>
<evidence type="ECO:0000259" key="2">
    <source>
        <dbReference type="Pfam" id="PF21028"/>
    </source>
</evidence>
<dbReference type="PIRSF" id="PIRSF029557">
    <property type="entry name" value="UCP029557"/>
    <property type="match status" value="1"/>
</dbReference>
<feature type="domain" description="DUF1285" evidence="2">
    <location>
        <begin position="88"/>
        <end position="179"/>
    </location>
</feature>
<proteinExistence type="predicted"/>
<dbReference type="Pfam" id="PF21028">
    <property type="entry name" value="DUF1285_C"/>
    <property type="match status" value="1"/>
</dbReference>
<protein>
    <submittedName>
        <fullName evidence="3">DUF1285 domain-containing protein</fullName>
    </submittedName>
</protein>
<organism evidence="3 4">
    <name type="scientific">Roseibium polysiphoniae</name>
    <dbReference type="NCBI Taxonomy" id="2571221"/>
    <lineage>
        <taxon>Bacteria</taxon>
        <taxon>Pseudomonadati</taxon>
        <taxon>Pseudomonadota</taxon>
        <taxon>Alphaproteobacteria</taxon>
        <taxon>Hyphomicrobiales</taxon>
        <taxon>Stappiaceae</taxon>
        <taxon>Roseibium</taxon>
    </lineage>
</organism>
<reference evidence="3" key="2">
    <citation type="journal article" date="2021" name="Microorganisms">
        <title>Bacterial Dimethylsulfoniopropionate Biosynthesis in the East China Sea.</title>
        <authorList>
            <person name="Liu J."/>
            <person name="Zhang Y."/>
            <person name="Liu J."/>
            <person name="Zhong H."/>
            <person name="Williams B.T."/>
            <person name="Zheng Y."/>
            <person name="Curson A.R.J."/>
            <person name="Sun C."/>
            <person name="Sun H."/>
            <person name="Song D."/>
            <person name="Wagner Mackenzie B."/>
            <person name="Bermejo Martinez A."/>
            <person name="Todd J.D."/>
            <person name="Zhang X.H."/>
        </authorList>
    </citation>
    <scope>NUCLEOTIDE SEQUENCE</scope>
    <source>
        <strain evidence="3">AESS21</strain>
    </source>
</reference>
<dbReference type="InterPro" id="IPR048342">
    <property type="entry name" value="DUF1285_C"/>
</dbReference>
<reference evidence="3" key="1">
    <citation type="submission" date="2018-08" db="EMBL/GenBank/DDBJ databases">
        <authorList>
            <person name="Jin W."/>
            <person name="Wang H."/>
            <person name="Yang Y."/>
            <person name="Li M."/>
            <person name="Liu J."/>
        </authorList>
    </citation>
    <scope>NUCLEOTIDE SEQUENCE</scope>
    <source>
        <strain evidence="3">AESS21</strain>
    </source>
</reference>
<name>A0A944CBY4_9HYPH</name>
<gene>
    <name evidence="3" type="ORF">DYI23_10075</name>
</gene>
<dbReference type="Pfam" id="PF06938">
    <property type="entry name" value="DUF1285_N"/>
    <property type="match status" value="1"/>
</dbReference>
<dbReference type="AlphaFoldDB" id="A0A944CBY4"/>
<dbReference type="InterPro" id="IPR023361">
    <property type="entry name" value="DUF1285_beta_roll_sf"/>
</dbReference>
<dbReference type="Gene3D" id="2.30.270.10">
    <property type="entry name" value="duf1285 protein"/>
    <property type="match status" value="1"/>
</dbReference>